<accession>A0ABN9W3C0</accession>
<evidence type="ECO:0000313" key="2">
    <source>
        <dbReference type="EMBL" id="CAK0880565.1"/>
    </source>
</evidence>
<organism evidence="2 3">
    <name type="scientific">Prorocentrum cordatum</name>
    <dbReference type="NCBI Taxonomy" id="2364126"/>
    <lineage>
        <taxon>Eukaryota</taxon>
        <taxon>Sar</taxon>
        <taxon>Alveolata</taxon>
        <taxon>Dinophyceae</taxon>
        <taxon>Prorocentrales</taxon>
        <taxon>Prorocentraceae</taxon>
        <taxon>Prorocentrum</taxon>
    </lineage>
</organism>
<evidence type="ECO:0008006" key="4">
    <source>
        <dbReference type="Google" id="ProtNLM"/>
    </source>
</evidence>
<reference evidence="2" key="1">
    <citation type="submission" date="2023-10" db="EMBL/GenBank/DDBJ databases">
        <authorList>
            <person name="Chen Y."/>
            <person name="Shah S."/>
            <person name="Dougan E. K."/>
            <person name="Thang M."/>
            <person name="Chan C."/>
        </authorList>
    </citation>
    <scope>NUCLEOTIDE SEQUENCE [LARGE SCALE GENOMIC DNA]</scope>
</reference>
<comment type="caution">
    <text evidence="2">The sequence shown here is derived from an EMBL/GenBank/DDBJ whole genome shotgun (WGS) entry which is preliminary data.</text>
</comment>
<name>A0ABN9W3C0_9DINO</name>
<evidence type="ECO:0000256" key="1">
    <source>
        <dbReference type="SAM" id="SignalP"/>
    </source>
</evidence>
<keyword evidence="3" id="KW-1185">Reference proteome</keyword>
<sequence length="104" mass="11297">MLCWFPFAMVWYMTQPRAHLAQHSLLLDLWVMTWSAIDRRGPGMITALSTKSHASPAPAHPQHSPSGLLDAACYGVPTVFFVGRRGCQCLGRHRECCGAGSGAG</sequence>
<dbReference type="Proteomes" id="UP001189429">
    <property type="component" value="Unassembled WGS sequence"/>
</dbReference>
<feature type="signal peptide" evidence="1">
    <location>
        <begin position="1"/>
        <end position="21"/>
    </location>
</feature>
<feature type="chain" id="PRO_5047317827" description="Secreted protein" evidence="1">
    <location>
        <begin position="22"/>
        <end position="104"/>
    </location>
</feature>
<gene>
    <name evidence="2" type="ORF">PCOR1329_LOCUS63665</name>
</gene>
<evidence type="ECO:0000313" key="3">
    <source>
        <dbReference type="Proteomes" id="UP001189429"/>
    </source>
</evidence>
<proteinExistence type="predicted"/>
<protein>
    <recommendedName>
        <fullName evidence="4">Secreted protein</fullName>
    </recommendedName>
</protein>
<dbReference type="EMBL" id="CAUYUJ010018089">
    <property type="protein sequence ID" value="CAK0880565.1"/>
    <property type="molecule type" value="Genomic_DNA"/>
</dbReference>
<keyword evidence="1" id="KW-0732">Signal</keyword>